<dbReference type="InterPro" id="IPR009000">
    <property type="entry name" value="Transl_B-barrel_sf"/>
</dbReference>
<evidence type="ECO:0000256" key="4">
    <source>
        <dbReference type="ARBA" id="ARBA00022490"/>
    </source>
</evidence>
<evidence type="ECO:0000256" key="3">
    <source>
        <dbReference type="ARBA" id="ARBA00011133"/>
    </source>
</evidence>
<proteinExistence type="inferred from homology"/>
<dbReference type="SUPFAM" id="SSF50447">
    <property type="entry name" value="Translation proteins"/>
    <property type="match status" value="1"/>
</dbReference>
<evidence type="ECO:0000256" key="2">
    <source>
        <dbReference type="ARBA" id="ARBA00009269"/>
    </source>
</evidence>
<keyword evidence="6" id="KW-0687">Ribonucleoprotein</keyword>
<dbReference type="InterPro" id="IPR001780">
    <property type="entry name" value="Ribosomal_eL33"/>
</dbReference>
<sequence>MLAQQQGAPRGPCMLAQQQGAPHDPYVSAQEQQGAPRGTCMLAQQQGAPRGPCMLAQQQGAPRGPCMLAQQQGAPHDPLWSKAIFAGYKRGLRNQREHTALLKIEGVYTRDETDFYLGKRCAYVYKAKKNTVTPGGKPNKTRVIWGKVTRAHGNSGMIRAKFSSNLPAKAMGHRVRVMLYPSRV</sequence>
<dbReference type="GO" id="GO:0003735">
    <property type="term" value="F:structural constituent of ribosome"/>
    <property type="evidence" value="ECO:0007669"/>
    <property type="project" value="InterPro"/>
</dbReference>
<comment type="similarity">
    <text evidence="2">Belongs to the eukaryotic ribosomal protein eL33 family.</text>
</comment>
<evidence type="ECO:0000256" key="8">
    <source>
        <dbReference type="ARBA" id="ARBA00035530"/>
    </source>
</evidence>
<comment type="subcellular location">
    <subcellularLocation>
        <location evidence="1">Cytoplasm</location>
    </subcellularLocation>
</comment>
<dbReference type="Pfam" id="PF01247">
    <property type="entry name" value="Ribosomal_L35Ae"/>
    <property type="match status" value="1"/>
</dbReference>
<organism evidence="10 11">
    <name type="scientific">Acipenser ruthenus</name>
    <name type="common">Sterlet sturgeon</name>
    <dbReference type="NCBI Taxonomy" id="7906"/>
    <lineage>
        <taxon>Eukaryota</taxon>
        <taxon>Metazoa</taxon>
        <taxon>Chordata</taxon>
        <taxon>Craniata</taxon>
        <taxon>Vertebrata</taxon>
        <taxon>Euteleostomi</taxon>
        <taxon>Actinopterygii</taxon>
        <taxon>Chondrostei</taxon>
        <taxon>Acipenseriformes</taxon>
        <taxon>Acipenseridae</taxon>
        <taxon>Acipenser</taxon>
    </lineage>
</organism>
<dbReference type="HAMAP" id="MF_00573">
    <property type="entry name" value="Ribosomal_eL33"/>
    <property type="match status" value="1"/>
</dbReference>
<name>A0A444U2B7_ACIRT</name>
<dbReference type="Proteomes" id="UP000289886">
    <property type="component" value="Unassembled WGS sequence"/>
</dbReference>
<evidence type="ECO:0000256" key="1">
    <source>
        <dbReference type="ARBA" id="ARBA00004496"/>
    </source>
</evidence>
<keyword evidence="5 10" id="KW-0689">Ribosomal protein</keyword>
<dbReference type="AlphaFoldDB" id="A0A444U2B7"/>
<feature type="region of interest" description="Disordered" evidence="9">
    <location>
        <begin position="1"/>
        <end position="35"/>
    </location>
</feature>
<comment type="subunit">
    <text evidence="3">Component of the large ribosomal subunit.</text>
</comment>
<evidence type="ECO:0000313" key="10">
    <source>
        <dbReference type="EMBL" id="RXM29290.1"/>
    </source>
</evidence>
<evidence type="ECO:0000256" key="6">
    <source>
        <dbReference type="ARBA" id="ARBA00023274"/>
    </source>
</evidence>
<accession>A0A444U2B7</accession>
<gene>
    <name evidence="10" type="ORF">EOD39_8925</name>
</gene>
<dbReference type="InterPro" id="IPR038661">
    <property type="entry name" value="Ribosomal_eL33_sf"/>
</dbReference>
<dbReference type="PANTHER" id="PTHR10902">
    <property type="entry name" value="60S RIBOSOMAL PROTEIN L35A"/>
    <property type="match status" value="1"/>
</dbReference>
<keyword evidence="4" id="KW-0963">Cytoplasm</keyword>
<dbReference type="FunFam" id="2.40.10.190:FF:000005">
    <property type="entry name" value="60S ribosomal protein L35a"/>
    <property type="match status" value="1"/>
</dbReference>
<comment type="caution">
    <text evidence="10">The sequence shown here is derived from an EMBL/GenBank/DDBJ whole genome shotgun (WGS) entry which is preliminary data.</text>
</comment>
<keyword evidence="11" id="KW-1185">Reference proteome</keyword>
<evidence type="ECO:0000256" key="7">
    <source>
        <dbReference type="ARBA" id="ARBA00035228"/>
    </source>
</evidence>
<dbReference type="GO" id="GO:0022625">
    <property type="term" value="C:cytosolic large ribosomal subunit"/>
    <property type="evidence" value="ECO:0007669"/>
    <property type="project" value="UniProtKB-ARBA"/>
</dbReference>
<protein>
    <recommendedName>
        <fullName evidence="7">Large ribosomal subunit protein eL33</fullName>
    </recommendedName>
    <alternativeName>
        <fullName evidence="8">60S ribosomal protein L35a</fullName>
    </alternativeName>
</protein>
<evidence type="ECO:0000256" key="9">
    <source>
        <dbReference type="SAM" id="MobiDB-lite"/>
    </source>
</evidence>
<evidence type="ECO:0000313" key="11">
    <source>
        <dbReference type="Proteomes" id="UP000289886"/>
    </source>
</evidence>
<dbReference type="GO" id="GO:0006412">
    <property type="term" value="P:translation"/>
    <property type="evidence" value="ECO:0007669"/>
    <property type="project" value="InterPro"/>
</dbReference>
<reference evidence="10 11" key="1">
    <citation type="submission" date="2019-01" db="EMBL/GenBank/DDBJ databases">
        <title>Draft Genome and Complete Hox-Cluster Characterization of the Sterlet Sturgeon (Acipenser ruthenus).</title>
        <authorList>
            <person name="Wei Q."/>
        </authorList>
    </citation>
    <scope>NUCLEOTIDE SEQUENCE [LARGE SCALE GENOMIC DNA]</scope>
    <source>
        <strain evidence="10">WHYD16114868_AA</strain>
        <tissue evidence="10">Blood</tissue>
    </source>
</reference>
<dbReference type="Gene3D" id="2.40.10.190">
    <property type="entry name" value="translation elongation factor selb, chain A, domain 4"/>
    <property type="match status" value="1"/>
</dbReference>
<dbReference type="EMBL" id="SCEB01215488">
    <property type="protein sequence ID" value="RXM29290.1"/>
    <property type="molecule type" value="Genomic_DNA"/>
</dbReference>
<evidence type="ECO:0000256" key="5">
    <source>
        <dbReference type="ARBA" id="ARBA00022980"/>
    </source>
</evidence>